<evidence type="ECO:0000313" key="2">
    <source>
        <dbReference type="Proteomes" id="UP001291623"/>
    </source>
</evidence>
<dbReference type="Proteomes" id="UP001291623">
    <property type="component" value="Unassembled WGS sequence"/>
</dbReference>
<evidence type="ECO:0000313" key="1">
    <source>
        <dbReference type="EMBL" id="KAK4371551.1"/>
    </source>
</evidence>
<comment type="caution">
    <text evidence="1">The sequence shown here is derived from an EMBL/GenBank/DDBJ whole genome shotgun (WGS) entry which is preliminary data.</text>
</comment>
<dbReference type="EMBL" id="JAVYJV010000005">
    <property type="protein sequence ID" value="KAK4371551.1"/>
    <property type="molecule type" value="Genomic_DNA"/>
</dbReference>
<gene>
    <name evidence="1" type="ORF">RND71_011026</name>
</gene>
<keyword evidence="2" id="KW-1185">Reference proteome</keyword>
<organism evidence="1 2">
    <name type="scientific">Anisodus tanguticus</name>
    <dbReference type="NCBI Taxonomy" id="243964"/>
    <lineage>
        <taxon>Eukaryota</taxon>
        <taxon>Viridiplantae</taxon>
        <taxon>Streptophyta</taxon>
        <taxon>Embryophyta</taxon>
        <taxon>Tracheophyta</taxon>
        <taxon>Spermatophyta</taxon>
        <taxon>Magnoliopsida</taxon>
        <taxon>eudicotyledons</taxon>
        <taxon>Gunneridae</taxon>
        <taxon>Pentapetalae</taxon>
        <taxon>asterids</taxon>
        <taxon>lamiids</taxon>
        <taxon>Solanales</taxon>
        <taxon>Solanaceae</taxon>
        <taxon>Solanoideae</taxon>
        <taxon>Hyoscyameae</taxon>
        <taxon>Anisodus</taxon>
    </lineage>
</organism>
<dbReference type="AlphaFoldDB" id="A0AAE1SKY1"/>
<reference evidence="1" key="1">
    <citation type="submission" date="2023-12" db="EMBL/GenBank/DDBJ databases">
        <title>Genome assembly of Anisodus tanguticus.</title>
        <authorList>
            <person name="Wang Y.-J."/>
        </authorList>
    </citation>
    <scope>NUCLEOTIDE SEQUENCE</scope>
    <source>
        <strain evidence="1">KB-2021</strain>
        <tissue evidence="1">Leaf</tissue>
    </source>
</reference>
<accession>A0AAE1SKY1</accession>
<protein>
    <submittedName>
        <fullName evidence="1">Uncharacterized protein</fullName>
    </submittedName>
</protein>
<name>A0AAE1SKY1_9SOLA</name>
<proteinExistence type="predicted"/>
<sequence length="114" mass="12963">MGNCIDTLLSPSLNQEDEELNDLANDTKLRLSDEEVQYYVIQQVFEQCHSPRCLSNVNDSCKNKRIKIVLSKQQLKVLVNNAKELQCGQISVQSLIGKEGCKRWKPSLDTIPEL</sequence>